<proteinExistence type="predicted"/>
<name>A0ACC6L1I0_9SPHI</name>
<sequence length="384" mass="42355">MNKKEAQELFDKYAANLCTPEEKAIVERWYAGELAAKPVPNVKGLDDTKGEIWNGVVERAGLSAETSRRKPKMWIAAAAVLFMLMSAGLYFYTHKPEPPATFVREVNNSKLPGRNEAVLTLDDGSKIILDKAAKGTLASQGSTLISKLGDGQLNYHVSAKTGDGVGNAIAKYNTISTPKGGQYRVVLPDGTIVWLNAASSIRFPTSFETAQRNVELTGEAYFEVAENKAKPFNVAAGKTNIRVLGTHFNVMAYPDEASVNTTLLEGSVKVSTGKTEGILKPGQQARVLNGKIGVKSVDAEEVIAWKRGYFYFKDADIRTVMRQVSRWYDVEVEYQGNVPEMAFSGKMYRNVDILKMLEALSYFNVNYKLADTRKQKGKKTIVIQ</sequence>
<evidence type="ECO:0000313" key="2">
    <source>
        <dbReference type="Proteomes" id="UP001246858"/>
    </source>
</evidence>
<keyword evidence="2" id="KW-1185">Reference proteome</keyword>
<evidence type="ECO:0000313" key="1">
    <source>
        <dbReference type="EMBL" id="MDR6785346.1"/>
    </source>
</evidence>
<dbReference type="Proteomes" id="UP001246858">
    <property type="component" value="Unassembled WGS sequence"/>
</dbReference>
<gene>
    <name evidence="1" type="ORF">J2X78_003931</name>
</gene>
<organism evidence="1 2">
    <name type="scientific">Pedobacter africanus</name>
    <dbReference type="NCBI Taxonomy" id="151894"/>
    <lineage>
        <taxon>Bacteria</taxon>
        <taxon>Pseudomonadati</taxon>
        <taxon>Bacteroidota</taxon>
        <taxon>Sphingobacteriia</taxon>
        <taxon>Sphingobacteriales</taxon>
        <taxon>Sphingobacteriaceae</taxon>
        <taxon>Pedobacter</taxon>
    </lineage>
</organism>
<comment type="caution">
    <text evidence="1">The sequence shown here is derived from an EMBL/GenBank/DDBJ whole genome shotgun (WGS) entry which is preliminary data.</text>
</comment>
<dbReference type="EMBL" id="JAVDTF010000004">
    <property type="protein sequence ID" value="MDR6785346.1"/>
    <property type="molecule type" value="Genomic_DNA"/>
</dbReference>
<reference evidence="1" key="1">
    <citation type="submission" date="2023-07" db="EMBL/GenBank/DDBJ databases">
        <title>Sorghum-associated microbial communities from plants grown in Nebraska, USA.</title>
        <authorList>
            <person name="Schachtman D."/>
        </authorList>
    </citation>
    <scope>NUCLEOTIDE SEQUENCE</scope>
    <source>
        <strain evidence="1">2697</strain>
    </source>
</reference>
<accession>A0ACC6L1I0</accession>
<protein>
    <submittedName>
        <fullName evidence="1">Ferric-dicitrate binding protein FerR (Iron transport regulator)</fullName>
    </submittedName>
</protein>